<organism evidence="2 3">
    <name type="scientific">Waterburya agarophytonicola KI4</name>
    <dbReference type="NCBI Taxonomy" id="2874699"/>
    <lineage>
        <taxon>Bacteria</taxon>
        <taxon>Bacillati</taxon>
        <taxon>Cyanobacteriota</taxon>
        <taxon>Cyanophyceae</taxon>
        <taxon>Pleurocapsales</taxon>
        <taxon>Hyellaceae</taxon>
        <taxon>Waterburya</taxon>
        <taxon>Waterburya agarophytonicola</taxon>
    </lineage>
</organism>
<dbReference type="EMBL" id="JADWDC010000009">
    <property type="protein sequence ID" value="MCC0176434.1"/>
    <property type="molecule type" value="Genomic_DNA"/>
</dbReference>
<dbReference type="InterPro" id="IPR005240">
    <property type="entry name" value="DUF389"/>
</dbReference>
<dbReference type="PANTHER" id="PTHR20992:SF9">
    <property type="entry name" value="AT15442P-RELATED"/>
    <property type="match status" value="1"/>
</dbReference>
<keyword evidence="3" id="KW-1185">Reference proteome</keyword>
<comment type="caution">
    <text evidence="2">The sequence shown here is derived from an EMBL/GenBank/DDBJ whole genome shotgun (WGS) entry which is preliminary data.</text>
</comment>
<keyword evidence="1" id="KW-1133">Transmembrane helix</keyword>
<accession>A0A964BMZ2</accession>
<feature type="transmembrane region" description="Helical" evidence="1">
    <location>
        <begin position="64"/>
        <end position="82"/>
    </location>
</feature>
<keyword evidence="1" id="KW-0812">Transmembrane</keyword>
<keyword evidence="1" id="KW-0472">Membrane</keyword>
<dbReference type="RefSeq" id="WP_229639473.1">
    <property type="nucleotide sequence ID" value="NZ_JADWDC010000009.1"/>
</dbReference>
<feature type="transmembrane region" description="Helical" evidence="1">
    <location>
        <begin position="88"/>
        <end position="110"/>
    </location>
</feature>
<dbReference type="NCBIfam" id="TIGR00341">
    <property type="entry name" value="TIGR00341 family protein"/>
    <property type="match status" value="1"/>
</dbReference>
<evidence type="ECO:0000256" key="1">
    <source>
        <dbReference type="SAM" id="Phobius"/>
    </source>
</evidence>
<dbReference type="Pfam" id="PF04087">
    <property type="entry name" value="DUF389"/>
    <property type="match status" value="1"/>
</dbReference>
<sequence>MIPIFAATPRYVTRFKYFLRIVTRQLHLKKLWEKDNGDWKWVKEKATPIASLNRTLWRLSVPTFSFHFMLVLSAIISTLGLLANSVAIIIGAMIIAPLMGPIIGMAYSVAMGNRKLLRRSSLTLFKGIILTIVASWLTASIIGLETVESEILSRTNPTLIDFGIAMAAGLAGAFTQTRRSIADAIPGVAIAVALVPPLSVIGIGLGLGEQEIAVGAFLLFLTNLICIIFFGSLVFLFQSYGNLNRAKKGLAMSTAVMFALGVPLTLSMRDLILKKNVTSQISNLIVEETDIFKNADVNFITVTPRNKFLQIKIEVAAPLDSISQVDIDRLRRILAENINQPIDLRVEVIPLRVIKSHQD</sequence>
<reference evidence="2" key="1">
    <citation type="journal article" date="2021" name="Antonie Van Leeuwenhoek">
        <title>Draft genome and description of Waterburya agarophytonicola gen. nov. sp. nov. (Pleurocapsales, Cyanobacteria): a seaweed symbiont.</title>
        <authorList>
            <person name="Bonthond G."/>
            <person name="Shalygin S."/>
            <person name="Bayer T."/>
            <person name="Weinberger F."/>
        </authorList>
    </citation>
    <scope>NUCLEOTIDE SEQUENCE</scope>
    <source>
        <strain evidence="2">KI4</strain>
    </source>
</reference>
<name>A0A964BMZ2_9CYAN</name>
<proteinExistence type="predicted"/>
<feature type="transmembrane region" description="Helical" evidence="1">
    <location>
        <begin position="213"/>
        <end position="237"/>
    </location>
</feature>
<evidence type="ECO:0000313" key="2">
    <source>
        <dbReference type="EMBL" id="MCC0176434.1"/>
    </source>
</evidence>
<dbReference type="Proteomes" id="UP000729733">
    <property type="component" value="Unassembled WGS sequence"/>
</dbReference>
<dbReference type="PANTHER" id="PTHR20992">
    <property type="entry name" value="AT15442P-RELATED"/>
    <property type="match status" value="1"/>
</dbReference>
<feature type="transmembrane region" description="Helical" evidence="1">
    <location>
        <begin position="187"/>
        <end position="207"/>
    </location>
</feature>
<evidence type="ECO:0000313" key="3">
    <source>
        <dbReference type="Proteomes" id="UP000729733"/>
    </source>
</evidence>
<feature type="transmembrane region" description="Helical" evidence="1">
    <location>
        <begin position="249"/>
        <end position="268"/>
    </location>
</feature>
<dbReference type="AlphaFoldDB" id="A0A964BMZ2"/>
<feature type="transmembrane region" description="Helical" evidence="1">
    <location>
        <begin position="122"/>
        <end position="144"/>
    </location>
</feature>
<protein>
    <submittedName>
        <fullName evidence="2">TIGR00341 family protein</fullName>
    </submittedName>
</protein>
<gene>
    <name evidence="2" type="ORF">I4641_05510</name>
</gene>